<reference evidence="2 3" key="1">
    <citation type="submission" date="2020-05" db="EMBL/GenBank/DDBJ databases">
        <title>Draft genome of xy-202 and genomic insight in genome of the genus Peptostreptococcus.</title>
        <authorList>
            <person name="Zhang Z."/>
        </authorList>
    </citation>
    <scope>NUCLEOTIDE SEQUENCE [LARGE SCALE GENOMIC DNA]</scope>
    <source>
        <strain evidence="2 3">DSM 27025</strain>
    </source>
</reference>
<dbReference type="Proteomes" id="UP000713904">
    <property type="component" value="Unassembled WGS sequence"/>
</dbReference>
<keyword evidence="1" id="KW-0812">Transmembrane</keyword>
<keyword evidence="1" id="KW-1133">Transmembrane helix</keyword>
<comment type="caution">
    <text evidence="2">The sequence shown here is derived from an EMBL/GenBank/DDBJ whole genome shotgun (WGS) entry which is preliminary data.</text>
</comment>
<evidence type="ECO:0000256" key="1">
    <source>
        <dbReference type="SAM" id="Phobius"/>
    </source>
</evidence>
<feature type="transmembrane region" description="Helical" evidence="1">
    <location>
        <begin position="6"/>
        <end position="25"/>
    </location>
</feature>
<gene>
    <name evidence="2" type="ORF">HLB29_01750</name>
</gene>
<evidence type="ECO:0000313" key="2">
    <source>
        <dbReference type="EMBL" id="MBC2575407.1"/>
    </source>
</evidence>
<dbReference type="RefSeq" id="WP_185623707.1">
    <property type="nucleotide sequence ID" value="NZ_JABGBW010000001.1"/>
</dbReference>
<sequence>MFGINFKLIAGVMLFVILISIQITLNKILMILKQINIKVDRKDIEKDSVNISRKKDYF</sequence>
<name>A0ABR6TJ29_9FIRM</name>
<keyword evidence="1" id="KW-0472">Membrane</keyword>
<evidence type="ECO:0000313" key="3">
    <source>
        <dbReference type="Proteomes" id="UP000713904"/>
    </source>
</evidence>
<keyword evidence="3" id="KW-1185">Reference proteome</keyword>
<dbReference type="EMBL" id="JABGBW010000001">
    <property type="protein sequence ID" value="MBC2575407.1"/>
    <property type="molecule type" value="Genomic_DNA"/>
</dbReference>
<protein>
    <submittedName>
        <fullName evidence="2">Uncharacterized protein</fullName>
    </submittedName>
</protein>
<organism evidence="2 3">
    <name type="scientific">Peptostreptococcus canis</name>
    <dbReference type="NCBI Taxonomy" id="1159213"/>
    <lineage>
        <taxon>Bacteria</taxon>
        <taxon>Bacillati</taxon>
        <taxon>Bacillota</taxon>
        <taxon>Clostridia</taxon>
        <taxon>Peptostreptococcales</taxon>
        <taxon>Peptostreptococcaceae</taxon>
        <taxon>Peptostreptococcus</taxon>
    </lineage>
</organism>
<accession>A0ABR6TJ29</accession>
<proteinExistence type="predicted"/>